<comment type="caution">
    <text evidence="8">The sequence shown here is derived from an EMBL/GenBank/DDBJ whole genome shotgun (WGS) entry which is preliminary data.</text>
</comment>
<evidence type="ECO:0000256" key="2">
    <source>
        <dbReference type="ARBA" id="ARBA00022737"/>
    </source>
</evidence>
<protein>
    <recommendedName>
        <fullName evidence="7">C2H2-type domain-containing protein</fullName>
    </recommendedName>
</protein>
<dbReference type="GO" id="GO:0043565">
    <property type="term" value="F:sequence-specific DNA binding"/>
    <property type="evidence" value="ECO:0007669"/>
    <property type="project" value="TreeGrafter"/>
</dbReference>
<dbReference type="Gene3D" id="3.30.160.60">
    <property type="entry name" value="Classic Zinc Finger"/>
    <property type="match status" value="2"/>
</dbReference>
<keyword evidence="1" id="KW-0479">Metal-binding</keyword>
<keyword evidence="4" id="KW-0862">Zinc</keyword>
<evidence type="ECO:0000256" key="6">
    <source>
        <dbReference type="SAM" id="MobiDB-lite"/>
    </source>
</evidence>
<keyword evidence="2" id="KW-0677">Repeat</keyword>
<dbReference type="SMART" id="SM00355">
    <property type="entry name" value="ZnF_C2H2"/>
    <property type="match status" value="2"/>
</dbReference>
<proteinExistence type="predicted"/>
<evidence type="ECO:0000313" key="8">
    <source>
        <dbReference type="EMBL" id="TPX39799.1"/>
    </source>
</evidence>
<name>A0A507CJT4_9FUNG</name>
<dbReference type="InterPro" id="IPR013087">
    <property type="entry name" value="Znf_C2H2_type"/>
</dbReference>
<dbReference type="Pfam" id="PF00096">
    <property type="entry name" value="zf-C2H2"/>
    <property type="match status" value="2"/>
</dbReference>
<dbReference type="AlphaFoldDB" id="A0A507CJT4"/>
<accession>A0A507CJT4</accession>
<feature type="region of interest" description="Disordered" evidence="6">
    <location>
        <begin position="1"/>
        <end position="26"/>
    </location>
</feature>
<dbReference type="GO" id="GO:0008270">
    <property type="term" value="F:zinc ion binding"/>
    <property type="evidence" value="ECO:0007669"/>
    <property type="project" value="UniProtKB-KW"/>
</dbReference>
<reference evidence="8 9" key="1">
    <citation type="journal article" date="2019" name="Sci. Rep.">
        <title>Comparative genomics of chytrid fungi reveal insights into the obligate biotrophic and pathogenic lifestyle of Synchytrium endobioticum.</title>
        <authorList>
            <person name="van de Vossenberg B.T.L.H."/>
            <person name="Warris S."/>
            <person name="Nguyen H.D.T."/>
            <person name="van Gent-Pelzer M.P.E."/>
            <person name="Joly D.L."/>
            <person name="van de Geest H.C."/>
            <person name="Bonants P.J.M."/>
            <person name="Smith D.S."/>
            <person name="Levesque C.A."/>
            <person name="van der Lee T.A.J."/>
        </authorList>
    </citation>
    <scope>NUCLEOTIDE SEQUENCE [LARGE SCALE GENOMIC DNA]</scope>
    <source>
        <strain evidence="8 9">LEV6574</strain>
    </source>
</reference>
<evidence type="ECO:0000256" key="3">
    <source>
        <dbReference type="ARBA" id="ARBA00022771"/>
    </source>
</evidence>
<evidence type="ECO:0000256" key="5">
    <source>
        <dbReference type="PROSITE-ProRule" id="PRU00042"/>
    </source>
</evidence>
<evidence type="ECO:0000259" key="7">
    <source>
        <dbReference type="PROSITE" id="PS50157"/>
    </source>
</evidence>
<dbReference type="GO" id="GO:0005634">
    <property type="term" value="C:nucleus"/>
    <property type="evidence" value="ECO:0007669"/>
    <property type="project" value="TreeGrafter"/>
</dbReference>
<dbReference type="Proteomes" id="UP000320475">
    <property type="component" value="Unassembled WGS sequence"/>
</dbReference>
<gene>
    <name evidence="8" type="ORF">SeLEV6574_g06979</name>
</gene>
<feature type="domain" description="C2H2-type" evidence="7">
    <location>
        <begin position="219"/>
        <end position="247"/>
    </location>
</feature>
<evidence type="ECO:0000256" key="4">
    <source>
        <dbReference type="ARBA" id="ARBA00022833"/>
    </source>
</evidence>
<dbReference type="OrthoDB" id="8922241at2759"/>
<sequence length="252" mass="28227">MNQSASRHHRSPARHRSQTGVITSKEEISTQKFGLGRSMDFDNININFEELLALPDDVDSPTISSIAQVTHDGSTEEVHQHQDLTTLGLEESKIEMGSNSPFILPPLSPDAIERMLVAAVQMLENEQFNEVSSDLRDRNAEIRMGTQDTLSTATSNLVIGETSSADDNDHTEALRPIKPPRRRLRRHNCSECGKSFTRKFDLQRHLSKSTVHTASVRRTQCPNCGQGFTRQDNLNVHMRMFHAGTPNVNTRG</sequence>
<evidence type="ECO:0000313" key="9">
    <source>
        <dbReference type="Proteomes" id="UP000320475"/>
    </source>
</evidence>
<organism evidence="8 9">
    <name type="scientific">Synchytrium endobioticum</name>
    <dbReference type="NCBI Taxonomy" id="286115"/>
    <lineage>
        <taxon>Eukaryota</taxon>
        <taxon>Fungi</taxon>
        <taxon>Fungi incertae sedis</taxon>
        <taxon>Chytridiomycota</taxon>
        <taxon>Chytridiomycota incertae sedis</taxon>
        <taxon>Chytridiomycetes</taxon>
        <taxon>Synchytriales</taxon>
        <taxon>Synchytriaceae</taxon>
        <taxon>Synchytrium</taxon>
    </lineage>
</organism>
<feature type="compositionally biased region" description="Basic residues" evidence="6">
    <location>
        <begin position="1"/>
        <end position="17"/>
    </location>
</feature>
<dbReference type="PROSITE" id="PS50157">
    <property type="entry name" value="ZINC_FINGER_C2H2_2"/>
    <property type="match status" value="2"/>
</dbReference>
<dbReference type="PANTHER" id="PTHR24408:SF34">
    <property type="entry name" value="ZINC FINGER PROTEIN 672-RELATED"/>
    <property type="match status" value="1"/>
</dbReference>
<dbReference type="VEuPathDB" id="FungiDB:SeMB42_g05462"/>
<dbReference type="PROSITE" id="PS00028">
    <property type="entry name" value="ZINC_FINGER_C2H2_1"/>
    <property type="match status" value="1"/>
</dbReference>
<feature type="domain" description="C2H2-type" evidence="7">
    <location>
        <begin position="187"/>
        <end position="217"/>
    </location>
</feature>
<dbReference type="PANTHER" id="PTHR24408">
    <property type="entry name" value="ZINC FINGER PROTEIN"/>
    <property type="match status" value="1"/>
</dbReference>
<dbReference type="GO" id="GO:0000981">
    <property type="term" value="F:DNA-binding transcription factor activity, RNA polymerase II-specific"/>
    <property type="evidence" value="ECO:0007669"/>
    <property type="project" value="TreeGrafter"/>
</dbReference>
<evidence type="ECO:0000256" key="1">
    <source>
        <dbReference type="ARBA" id="ARBA00022723"/>
    </source>
</evidence>
<dbReference type="EMBL" id="QEAM01000443">
    <property type="protein sequence ID" value="TPX39799.1"/>
    <property type="molecule type" value="Genomic_DNA"/>
</dbReference>
<dbReference type="FunFam" id="3.30.160.60:FF:000100">
    <property type="entry name" value="Zinc finger 45-like"/>
    <property type="match status" value="2"/>
</dbReference>
<dbReference type="InterPro" id="IPR036236">
    <property type="entry name" value="Znf_C2H2_sf"/>
</dbReference>
<dbReference type="SUPFAM" id="SSF57667">
    <property type="entry name" value="beta-beta-alpha zinc fingers"/>
    <property type="match status" value="1"/>
</dbReference>
<keyword evidence="3 5" id="KW-0863">Zinc-finger</keyword>